<evidence type="ECO:0000313" key="3">
    <source>
        <dbReference type="Proteomes" id="UP000660380"/>
    </source>
</evidence>
<feature type="region of interest" description="Disordered" evidence="1">
    <location>
        <begin position="56"/>
        <end position="75"/>
    </location>
</feature>
<reference evidence="2 3" key="1">
    <citation type="journal article" date="2020" name="ISME J.">
        <title>Comparative genomics reveals insights into cyanobacterial evolution and habitat adaptation.</title>
        <authorList>
            <person name="Chen M.Y."/>
            <person name="Teng W.K."/>
            <person name="Zhao L."/>
            <person name="Hu C.X."/>
            <person name="Zhou Y.K."/>
            <person name="Han B.P."/>
            <person name="Song L.R."/>
            <person name="Shu W.S."/>
        </authorList>
    </citation>
    <scope>NUCLEOTIDE SEQUENCE [LARGE SCALE GENOMIC DNA]</scope>
    <source>
        <strain evidence="2 3">FACHB-248</strain>
    </source>
</reference>
<accession>A0ABR8GTP9</accession>
<proteinExistence type="predicted"/>
<dbReference type="EMBL" id="JACJTA010000040">
    <property type="protein sequence ID" value="MBD2606444.1"/>
    <property type="molecule type" value="Genomic_DNA"/>
</dbReference>
<evidence type="ECO:0000256" key="1">
    <source>
        <dbReference type="SAM" id="MobiDB-lite"/>
    </source>
</evidence>
<organism evidence="2 3">
    <name type="scientific">Scytonema hofmannii FACHB-248</name>
    <dbReference type="NCBI Taxonomy" id="1842502"/>
    <lineage>
        <taxon>Bacteria</taxon>
        <taxon>Bacillati</taxon>
        <taxon>Cyanobacteriota</taxon>
        <taxon>Cyanophyceae</taxon>
        <taxon>Nostocales</taxon>
        <taxon>Scytonemataceae</taxon>
        <taxon>Scytonema</taxon>
    </lineage>
</organism>
<comment type="caution">
    <text evidence="2">The sequence shown here is derived from an EMBL/GenBank/DDBJ whole genome shotgun (WGS) entry which is preliminary data.</text>
</comment>
<dbReference type="RefSeq" id="WP_029631861.1">
    <property type="nucleotide sequence ID" value="NZ_JACJTA010000040.1"/>
</dbReference>
<keyword evidence="3" id="KW-1185">Reference proteome</keyword>
<sequence length="75" mass="8914">MSIKNLSDYPDYYLELLKSYASEIQSIKIELEKIKGIPSPVIDKLNYFHKKINNDIKNHRDKGQPESRRLYEDDN</sequence>
<protein>
    <submittedName>
        <fullName evidence="2">Uncharacterized protein</fullName>
    </submittedName>
</protein>
<gene>
    <name evidence="2" type="ORF">H6G81_18380</name>
</gene>
<dbReference type="Proteomes" id="UP000660380">
    <property type="component" value="Unassembled WGS sequence"/>
</dbReference>
<evidence type="ECO:0000313" key="2">
    <source>
        <dbReference type="EMBL" id="MBD2606444.1"/>
    </source>
</evidence>
<name>A0ABR8GTP9_9CYAN</name>